<keyword evidence="3 9" id="KW-1003">Cell membrane</keyword>
<comment type="caution">
    <text evidence="9">Lacks conserved residue(s) required for the propagation of feature annotation.</text>
</comment>
<evidence type="ECO:0000256" key="9">
    <source>
        <dbReference type="HAMAP-Rule" id="MF_01463"/>
    </source>
</evidence>
<keyword evidence="4 9" id="KW-0812">Transmembrane</keyword>
<comment type="subcellular location">
    <subcellularLocation>
        <location evidence="1 9">Cell membrane</location>
        <topology evidence="1 9">Multi-pass membrane protein</topology>
    </subcellularLocation>
</comment>
<evidence type="ECO:0000259" key="13">
    <source>
        <dbReference type="Pfam" id="PF22599"/>
    </source>
</evidence>
<dbReference type="GO" id="GO:0065002">
    <property type="term" value="P:intracellular protein transmembrane transport"/>
    <property type="evidence" value="ECO:0007669"/>
    <property type="project" value="UniProtKB-UniRule"/>
</dbReference>
<dbReference type="InterPro" id="IPR055344">
    <property type="entry name" value="SecD_SecF_C_bact"/>
</dbReference>
<feature type="transmembrane region" description="Helical" evidence="9">
    <location>
        <begin position="391"/>
        <end position="408"/>
    </location>
</feature>
<protein>
    <recommendedName>
        <fullName evidence="9">Protein translocase subunit SecD</fullName>
    </recommendedName>
</protein>
<dbReference type="PANTHER" id="PTHR30081:SF1">
    <property type="entry name" value="PROTEIN TRANSLOCASE SUBUNIT SECD"/>
    <property type="match status" value="1"/>
</dbReference>
<evidence type="ECO:0000259" key="12">
    <source>
        <dbReference type="Pfam" id="PF21760"/>
    </source>
</evidence>
<dbReference type="Gene3D" id="3.30.1360.200">
    <property type="match status" value="1"/>
</dbReference>
<dbReference type="NCBIfam" id="TIGR01129">
    <property type="entry name" value="secD"/>
    <property type="match status" value="1"/>
</dbReference>
<gene>
    <name evidence="9" type="primary">secD</name>
    <name evidence="14" type="ORF">FB474_1771</name>
</gene>
<dbReference type="NCBIfam" id="TIGR00916">
    <property type="entry name" value="2A0604s01"/>
    <property type="match status" value="1"/>
</dbReference>
<keyword evidence="2 9" id="KW-0813">Transport</keyword>
<dbReference type="SUPFAM" id="SSF82866">
    <property type="entry name" value="Multidrug efflux transporter AcrB transmembrane domain"/>
    <property type="match status" value="1"/>
</dbReference>
<feature type="domain" description="Protein export membrane protein SecD/SecF C-terminal" evidence="11">
    <location>
        <begin position="373"/>
        <end position="546"/>
    </location>
</feature>
<dbReference type="Pfam" id="PF21760">
    <property type="entry name" value="SecD_1st"/>
    <property type="match status" value="1"/>
</dbReference>
<dbReference type="InterPro" id="IPR005791">
    <property type="entry name" value="SecD"/>
</dbReference>
<dbReference type="GO" id="GO:0005886">
    <property type="term" value="C:plasma membrane"/>
    <property type="evidence" value="ECO:0007669"/>
    <property type="project" value="UniProtKB-SubCell"/>
</dbReference>
<feature type="compositionally biased region" description="Low complexity" evidence="10">
    <location>
        <begin position="184"/>
        <end position="204"/>
    </location>
</feature>
<evidence type="ECO:0000313" key="15">
    <source>
        <dbReference type="Proteomes" id="UP000319514"/>
    </source>
</evidence>
<dbReference type="EMBL" id="VFOQ01000001">
    <property type="protein sequence ID" value="TQL60384.1"/>
    <property type="molecule type" value="Genomic_DNA"/>
</dbReference>
<dbReference type="InterPro" id="IPR048634">
    <property type="entry name" value="SecD_SecF_C"/>
</dbReference>
<feature type="transmembrane region" description="Helical" evidence="9">
    <location>
        <begin position="415"/>
        <end position="437"/>
    </location>
</feature>
<organism evidence="14 15">
    <name type="scientific">Oryzihumus leptocrescens</name>
    <dbReference type="NCBI Taxonomy" id="297536"/>
    <lineage>
        <taxon>Bacteria</taxon>
        <taxon>Bacillati</taxon>
        <taxon>Actinomycetota</taxon>
        <taxon>Actinomycetes</taxon>
        <taxon>Micrococcales</taxon>
        <taxon>Intrasporangiaceae</taxon>
        <taxon>Oryzihumus</taxon>
    </lineage>
</organism>
<dbReference type="Pfam" id="PF22599">
    <property type="entry name" value="SecDF_P1_head"/>
    <property type="match status" value="1"/>
</dbReference>
<evidence type="ECO:0000256" key="1">
    <source>
        <dbReference type="ARBA" id="ARBA00004651"/>
    </source>
</evidence>
<dbReference type="OrthoDB" id="5240379at2"/>
<reference evidence="14 15" key="1">
    <citation type="submission" date="2019-06" db="EMBL/GenBank/DDBJ databases">
        <title>Sequencing the genomes of 1000 actinobacteria strains.</title>
        <authorList>
            <person name="Klenk H.-P."/>
        </authorList>
    </citation>
    <scope>NUCLEOTIDE SEQUENCE [LARGE SCALE GENOMIC DNA]</scope>
    <source>
        <strain evidence="14 15">DSM 18082</strain>
    </source>
</reference>
<dbReference type="Proteomes" id="UP000319514">
    <property type="component" value="Unassembled WGS sequence"/>
</dbReference>
<evidence type="ECO:0000256" key="7">
    <source>
        <dbReference type="ARBA" id="ARBA00023010"/>
    </source>
</evidence>
<keyword evidence="5 9" id="KW-0653">Protein transport</keyword>
<evidence type="ECO:0000256" key="2">
    <source>
        <dbReference type="ARBA" id="ARBA00022448"/>
    </source>
</evidence>
<feature type="domain" description="SecDF P1 head subdomain" evidence="13">
    <location>
        <begin position="254"/>
        <end position="368"/>
    </location>
</feature>
<evidence type="ECO:0000256" key="5">
    <source>
        <dbReference type="ARBA" id="ARBA00022927"/>
    </source>
</evidence>
<keyword evidence="7 9" id="KW-0811">Translocation</keyword>
<proteinExistence type="inferred from homology"/>
<keyword evidence="6 9" id="KW-1133">Transmembrane helix</keyword>
<dbReference type="HAMAP" id="MF_01463_B">
    <property type="entry name" value="SecD_B"/>
    <property type="match status" value="1"/>
</dbReference>
<feature type="region of interest" description="Disordered" evidence="10">
    <location>
        <begin position="129"/>
        <end position="210"/>
    </location>
</feature>
<dbReference type="RefSeq" id="WP_141788289.1">
    <property type="nucleotide sequence ID" value="NZ_BAAAKX010000021.1"/>
</dbReference>
<evidence type="ECO:0000259" key="11">
    <source>
        <dbReference type="Pfam" id="PF02355"/>
    </source>
</evidence>
<sequence length="592" mass="62091">MAINPRNRKPLRTLAALAVLIVGLYGLLAAVVTWGSAQWTPKLGLDLEGGTQLILKPVITNGGSISQDQINQAVDIMRQRVDSTGVSEAEVTTQGGSNVVVSLPGTPDKATIDSLKRSSQLRFRAVLVEAAGAPQPTPTSTGTATAPSGTPSATPSSGSKATAPAGTATTSAKSAFPPALSQDTTPTPTPSATGTTGSTGTTGTKPKDASDLAWITPDIEKQFTALNCSDKAVEAKLATLVDDPAKPLVTCSQDRTAKYILGPAEVVGTDIADATSGFQTTQQGAQTNQVEIQLKFDSNGTKKFGDVTSRLVSLPQPRNQFAIVLDSQVLSAPVTQSAITAGTASITGNFTEASAKTLADQLKFGALPMSFTPQTEEQVSPTLGTDQLQKGLLAGLIGLLLVVIYSLFQYRALGFVTVASLVIASLLTYVTVALLGWSHGFRLTLAGVTGLIVSIGITADSFIVFFERVRDEVREGRLLRQAVETGWARARRTILVADGVNMLAAMVLYILATSNVRGFAFTLMLTTIIDVAVVFLFTHPIVAILANTKFFGEGHKWSGFDPERLGAKQPLYAGRGRVTIAARRAAEESAQS</sequence>
<keyword evidence="15" id="KW-1185">Reference proteome</keyword>
<evidence type="ECO:0000256" key="10">
    <source>
        <dbReference type="SAM" id="MobiDB-lite"/>
    </source>
</evidence>
<feature type="transmembrane region" description="Helical" evidence="9">
    <location>
        <begin position="518"/>
        <end position="546"/>
    </location>
</feature>
<feature type="compositionally biased region" description="Low complexity" evidence="10">
    <location>
        <begin position="130"/>
        <end position="175"/>
    </location>
</feature>
<evidence type="ECO:0000256" key="6">
    <source>
        <dbReference type="ARBA" id="ARBA00022989"/>
    </source>
</evidence>
<dbReference type="GO" id="GO:0015450">
    <property type="term" value="F:protein-transporting ATPase activity"/>
    <property type="evidence" value="ECO:0007669"/>
    <property type="project" value="InterPro"/>
</dbReference>
<comment type="similarity">
    <text evidence="9">Belongs to the SecD/SecF family. SecD subfamily.</text>
</comment>
<dbReference type="InterPro" id="IPR022813">
    <property type="entry name" value="SecD/SecF_arch_bac"/>
</dbReference>
<dbReference type="AlphaFoldDB" id="A0A542ZJ60"/>
<name>A0A542ZJ60_9MICO</name>
<comment type="caution">
    <text evidence="14">The sequence shown here is derived from an EMBL/GenBank/DDBJ whole genome shotgun (WGS) entry which is preliminary data.</text>
</comment>
<comment type="subunit">
    <text evidence="9">Forms a complex with SecF. Part of the essential Sec protein translocation apparatus which comprises SecA, SecYEG and auxiliary proteins SecDF. Other proteins may also be involved.</text>
</comment>
<dbReference type="PANTHER" id="PTHR30081">
    <property type="entry name" value="PROTEIN-EXPORT MEMBRANE PROTEIN SEC"/>
    <property type="match status" value="1"/>
</dbReference>
<dbReference type="InterPro" id="IPR054384">
    <property type="entry name" value="SecDF_P1_head"/>
</dbReference>
<comment type="function">
    <text evidence="9">Part of the Sec protein translocase complex. Interacts with the SecYEG preprotein conducting channel. SecDF uses the proton motive force (PMF) to complete protein translocation after the ATP-dependent function of SecA.</text>
</comment>
<feature type="domain" description="Protein translocase subunit SecDF P1" evidence="12">
    <location>
        <begin position="70"/>
        <end position="126"/>
    </location>
</feature>
<evidence type="ECO:0000256" key="3">
    <source>
        <dbReference type="ARBA" id="ARBA00022475"/>
    </source>
</evidence>
<dbReference type="Pfam" id="PF02355">
    <property type="entry name" value="SecD_SecF_C"/>
    <property type="match status" value="1"/>
</dbReference>
<dbReference type="InterPro" id="IPR048631">
    <property type="entry name" value="SecD_1st"/>
</dbReference>
<feature type="transmembrane region" description="Helical" evidence="9">
    <location>
        <begin position="443"/>
        <end position="466"/>
    </location>
</feature>
<accession>A0A542ZJ60</accession>
<evidence type="ECO:0000256" key="8">
    <source>
        <dbReference type="ARBA" id="ARBA00023136"/>
    </source>
</evidence>
<dbReference type="Gene3D" id="3.30.70.3220">
    <property type="match status" value="1"/>
</dbReference>
<dbReference type="GO" id="GO:0006605">
    <property type="term" value="P:protein targeting"/>
    <property type="evidence" value="ECO:0007669"/>
    <property type="project" value="UniProtKB-UniRule"/>
</dbReference>
<evidence type="ECO:0000313" key="14">
    <source>
        <dbReference type="EMBL" id="TQL60384.1"/>
    </source>
</evidence>
<evidence type="ECO:0000256" key="4">
    <source>
        <dbReference type="ARBA" id="ARBA00022692"/>
    </source>
</evidence>
<feature type="transmembrane region" description="Helical" evidence="9">
    <location>
        <begin position="494"/>
        <end position="512"/>
    </location>
</feature>
<dbReference type="GO" id="GO:0043952">
    <property type="term" value="P:protein transport by the Sec complex"/>
    <property type="evidence" value="ECO:0007669"/>
    <property type="project" value="UniProtKB-UniRule"/>
</dbReference>
<keyword evidence="8 9" id="KW-0472">Membrane</keyword>